<sequence>MIGWPLMAILGYRLILFALGAMGAPPFNYLSVWRSPMLARSLIRPLDVQAASGDTLKAFVTRPHLTPVGDSS</sequence>
<protein>
    <submittedName>
        <fullName evidence="1">Uncharacterized protein</fullName>
    </submittedName>
</protein>
<gene>
    <name evidence="1" type="ORF">B9J98_06080</name>
</gene>
<reference evidence="1 2" key="1">
    <citation type="submission" date="2017-04" db="EMBL/GenBank/DDBJ databases">
        <title>Draft Aigarchaeota genome from a New Zealand hot spring.</title>
        <authorList>
            <person name="Reysenbach A.-L."/>
            <person name="Donaho J.A."/>
            <person name="Gerhart J."/>
            <person name="Kelley J.F."/>
            <person name="Kouba K."/>
            <person name="Podar M."/>
            <person name="Stott M."/>
        </authorList>
    </citation>
    <scope>NUCLEOTIDE SEQUENCE [LARGE SCALE GENOMIC DNA]</scope>
    <source>
        <strain evidence="1">NZ13_MG1</strain>
    </source>
</reference>
<comment type="caution">
    <text evidence="1">The sequence shown here is derived from an EMBL/GenBank/DDBJ whole genome shotgun (WGS) entry which is preliminary data.</text>
</comment>
<name>A0A2R7Y232_9ARCH</name>
<dbReference type="Proteomes" id="UP000244066">
    <property type="component" value="Unassembled WGS sequence"/>
</dbReference>
<evidence type="ECO:0000313" key="2">
    <source>
        <dbReference type="Proteomes" id="UP000244066"/>
    </source>
</evidence>
<evidence type="ECO:0000313" key="1">
    <source>
        <dbReference type="EMBL" id="PUA31513.1"/>
    </source>
</evidence>
<accession>A0A2R7Y232</accession>
<dbReference type="EMBL" id="NDWU01000016">
    <property type="protein sequence ID" value="PUA31513.1"/>
    <property type="molecule type" value="Genomic_DNA"/>
</dbReference>
<organism evidence="1 2">
    <name type="scientific">Candidatus Terraquivivens tikiterensis</name>
    <dbReference type="NCBI Taxonomy" id="1980982"/>
    <lineage>
        <taxon>Archaea</taxon>
        <taxon>Nitrososphaerota</taxon>
        <taxon>Candidatus Wolframiiraptoraceae</taxon>
        <taxon>Candidatus Terraquivivens</taxon>
    </lineage>
</organism>
<proteinExistence type="predicted"/>
<dbReference type="AlphaFoldDB" id="A0A2R7Y232"/>